<proteinExistence type="predicted"/>
<organism evidence="3 4">
    <name type="scientific">Trichostrongylus colubriformis</name>
    <name type="common">Black scour worm</name>
    <dbReference type="NCBI Taxonomy" id="6319"/>
    <lineage>
        <taxon>Eukaryota</taxon>
        <taxon>Metazoa</taxon>
        <taxon>Ecdysozoa</taxon>
        <taxon>Nematoda</taxon>
        <taxon>Chromadorea</taxon>
        <taxon>Rhabditida</taxon>
        <taxon>Rhabditina</taxon>
        <taxon>Rhabditomorpha</taxon>
        <taxon>Strongyloidea</taxon>
        <taxon>Trichostrongylidae</taxon>
        <taxon>Trichostrongylus</taxon>
    </lineage>
</organism>
<feature type="domain" description="K Homology" evidence="2">
    <location>
        <begin position="19"/>
        <end position="63"/>
    </location>
</feature>
<evidence type="ECO:0000313" key="3">
    <source>
        <dbReference type="EMBL" id="KAK5964698.1"/>
    </source>
</evidence>
<evidence type="ECO:0000313" key="4">
    <source>
        <dbReference type="Proteomes" id="UP001331761"/>
    </source>
</evidence>
<dbReference type="Pfam" id="PF00013">
    <property type="entry name" value="KH_1"/>
    <property type="match status" value="1"/>
</dbReference>
<sequence length="82" mass="9108">MNYAATILKADKRTNTCLEIGVPIKHIGAVIGRKGHVVRDIECYSACKVQLSGKEATVDSKRLIRFANNRHGRKFGYCENDG</sequence>
<dbReference type="AlphaFoldDB" id="A0AAN8ID78"/>
<dbReference type="SUPFAM" id="SSF54791">
    <property type="entry name" value="Eukaryotic type KH-domain (KH-domain type I)"/>
    <property type="match status" value="1"/>
</dbReference>
<evidence type="ECO:0000259" key="2">
    <source>
        <dbReference type="Pfam" id="PF00013"/>
    </source>
</evidence>
<reference evidence="3 4" key="1">
    <citation type="submission" date="2019-10" db="EMBL/GenBank/DDBJ databases">
        <title>Assembly and Annotation for the nematode Trichostrongylus colubriformis.</title>
        <authorList>
            <person name="Martin J."/>
        </authorList>
    </citation>
    <scope>NUCLEOTIDE SEQUENCE [LARGE SCALE GENOMIC DNA]</scope>
    <source>
        <strain evidence="3">G859</strain>
        <tissue evidence="3">Whole worm</tissue>
    </source>
</reference>
<keyword evidence="1" id="KW-0694">RNA-binding</keyword>
<evidence type="ECO:0000256" key="1">
    <source>
        <dbReference type="PROSITE-ProRule" id="PRU00117"/>
    </source>
</evidence>
<dbReference type="GO" id="GO:0003723">
    <property type="term" value="F:RNA binding"/>
    <property type="evidence" value="ECO:0007669"/>
    <property type="project" value="UniProtKB-UniRule"/>
</dbReference>
<dbReference type="EMBL" id="WIXE01025454">
    <property type="protein sequence ID" value="KAK5964698.1"/>
    <property type="molecule type" value="Genomic_DNA"/>
</dbReference>
<dbReference type="PROSITE" id="PS50084">
    <property type="entry name" value="KH_TYPE_1"/>
    <property type="match status" value="1"/>
</dbReference>
<keyword evidence="4" id="KW-1185">Reference proteome</keyword>
<protein>
    <recommendedName>
        <fullName evidence="2">K Homology domain-containing protein</fullName>
    </recommendedName>
</protein>
<accession>A0AAN8ID78</accession>
<name>A0AAN8ID78_TRICO</name>
<comment type="caution">
    <text evidence="3">The sequence shown here is derived from an EMBL/GenBank/DDBJ whole genome shotgun (WGS) entry which is preliminary data.</text>
</comment>
<dbReference type="InterPro" id="IPR036612">
    <property type="entry name" value="KH_dom_type_1_sf"/>
</dbReference>
<dbReference type="InterPro" id="IPR004088">
    <property type="entry name" value="KH_dom_type_1"/>
</dbReference>
<dbReference type="Proteomes" id="UP001331761">
    <property type="component" value="Unassembled WGS sequence"/>
</dbReference>
<gene>
    <name evidence="3" type="ORF">GCK32_017839</name>
</gene>
<dbReference type="Gene3D" id="3.30.1370.10">
    <property type="entry name" value="K Homology domain, type 1"/>
    <property type="match status" value="1"/>
</dbReference>